<dbReference type="EMBL" id="CP121682">
    <property type="protein sequence ID" value="WGD40344.1"/>
    <property type="molecule type" value="Genomic_DNA"/>
</dbReference>
<dbReference type="InterPro" id="IPR039428">
    <property type="entry name" value="NUOK/Mnh_C1-like"/>
</dbReference>
<dbReference type="NCBIfam" id="NF005929">
    <property type="entry name" value="PRK07946.1"/>
    <property type="match status" value="1"/>
</dbReference>
<feature type="compositionally biased region" description="Acidic residues" evidence="7">
    <location>
        <begin position="147"/>
        <end position="171"/>
    </location>
</feature>
<protein>
    <submittedName>
        <fullName evidence="9">Na(+)/H(+) antiporter subunit C</fullName>
    </submittedName>
</protein>
<name>A0ABY8JY33_9ACTN</name>
<evidence type="ECO:0000256" key="1">
    <source>
        <dbReference type="ARBA" id="ARBA00004651"/>
    </source>
</evidence>
<evidence type="ECO:0000313" key="10">
    <source>
        <dbReference type="Proteomes" id="UP001216440"/>
    </source>
</evidence>
<accession>A0ABY8JY33</accession>
<feature type="transmembrane region" description="Helical" evidence="8">
    <location>
        <begin position="39"/>
        <end position="61"/>
    </location>
</feature>
<evidence type="ECO:0000256" key="6">
    <source>
        <dbReference type="ARBA" id="ARBA00023136"/>
    </source>
</evidence>
<proteinExistence type="inferred from homology"/>
<dbReference type="Pfam" id="PF00420">
    <property type="entry name" value="Oxidored_q2"/>
    <property type="match status" value="1"/>
</dbReference>
<dbReference type="InterPro" id="IPR050601">
    <property type="entry name" value="CPA3_antiporter_subunitC"/>
</dbReference>
<evidence type="ECO:0000256" key="7">
    <source>
        <dbReference type="SAM" id="MobiDB-lite"/>
    </source>
</evidence>
<reference evidence="9 10" key="1">
    <citation type="submission" date="2023-03" db="EMBL/GenBank/DDBJ databases">
        <authorList>
            <person name="Mo P."/>
        </authorList>
    </citation>
    <scope>NUCLEOTIDE SEQUENCE [LARGE SCALE GENOMIC DNA]</scope>
    <source>
        <strain evidence="9 10">HUAS 5</strain>
    </source>
</reference>
<dbReference type="RefSeq" id="WP_279333406.1">
    <property type="nucleotide sequence ID" value="NZ_CP121682.1"/>
</dbReference>
<dbReference type="Gene3D" id="1.10.287.3510">
    <property type="match status" value="1"/>
</dbReference>
<dbReference type="PANTHER" id="PTHR34583">
    <property type="entry name" value="ANTIPORTER SUBUNIT MNHC2-RELATED"/>
    <property type="match status" value="1"/>
</dbReference>
<feature type="region of interest" description="Disordered" evidence="7">
    <location>
        <begin position="129"/>
        <end position="186"/>
    </location>
</feature>
<dbReference type="PANTHER" id="PTHR34583:SF2">
    <property type="entry name" value="ANTIPORTER SUBUNIT MNHC2-RELATED"/>
    <property type="match status" value="1"/>
</dbReference>
<evidence type="ECO:0000256" key="3">
    <source>
        <dbReference type="ARBA" id="ARBA00022475"/>
    </source>
</evidence>
<keyword evidence="3" id="KW-1003">Cell membrane</keyword>
<evidence type="ECO:0000256" key="8">
    <source>
        <dbReference type="SAM" id="Phobius"/>
    </source>
</evidence>
<evidence type="ECO:0000256" key="2">
    <source>
        <dbReference type="ARBA" id="ARBA00010388"/>
    </source>
</evidence>
<evidence type="ECO:0000313" key="9">
    <source>
        <dbReference type="EMBL" id="WGD40344.1"/>
    </source>
</evidence>
<comment type="similarity">
    <text evidence="2">Belongs to the CPA3 antiporters (TC 2.A.63) subunit C family.</text>
</comment>
<feature type="transmembrane region" description="Helical" evidence="8">
    <location>
        <begin position="12"/>
        <end position="32"/>
    </location>
</feature>
<keyword evidence="6 8" id="KW-0472">Membrane</keyword>
<dbReference type="Proteomes" id="UP001216440">
    <property type="component" value="Chromosome"/>
</dbReference>
<comment type="subcellular location">
    <subcellularLocation>
        <location evidence="1">Cell membrane</location>
        <topology evidence="1">Multi-pass membrane protein</topology>
    </subcellularLocation>
</comment>
<feature type="compositionally biased region" description="Basic and acidic residues" evidence="7">
    <location>
        <begin position="172"/>
        <end position="186"/>
    </location>
</feature>
<organism evidence="9 10">
    <name type="scientific">Streptomyces cathayae</name>
    <dbReference type="NCBI Taxonomy" id="3031124"/>
    <lineage>
        <taxon>Bacteria</taxon>
        <taxon>Bacillati</taxon>
        <taxon>Actinomycetota</taxon>
        <taxon>Actinomycetes</taxon>
        <taxon>Kitasatosporales</taxon>
        <taxon>Streptomycetaceae</taxon>
        <taxon>Streptomyces</taxon>
    </lineage>
</organism>
<feature type="transmembrane region" description="Helical" evidence="8">
    <location>
        <begin position="81"/>
        <end position="105"/>
    </location>
</feature>
<evidence type="ECO:0000256" key="4">
    <source>
        <dbReference type="ARBA" id="ARBA00022692"/>
    </source>
</evidence>
<gene>
    <name evidence="9" type="ORF">PYS65_09445</name>
</gene>
<evidence type="ECO:0000256" key="5">
    <source>
        <dbReference type="ARBA" id="ARBA00022989"/>
    </source>
</evidence>
<keyword evidence="10" id="KW-1185">Reference proteome</keyword>
<keyword evidence="4 8" id="KW-0812">Transmembrane</keyword>
<sequence>MNGTVDNTVNTLDVTMAVVVGGLFTIGFHLMLQRSLMRIVLGFILLGHGTNLLLLVAGGTPGRPPVLDGQPVNPAEPADPLPQAMALTSIVITFGLTAFLMALAYRSWRLSGSDEVRDDVEDRRIDIALQRAGSDEVSGTHDGDGPGGDESDGDGPGGDESDGDGPDGGGDEPDHRDHGTAPGDHR</sequence>
<keyword evidence="5 8" id="KW-1133">Transmembrane helix</keyword>